<comment type="caution">
    <text evidence="19">The sequence shown here is derived from an EMBL/GenBank/DDBJ whole genome shotgun (WGS) entry which is preliminary data.</text>
</comment>
<keyword evidence="13" id="KW-1133">Transmembrane helix</keyword>
<keyword evidence="6" id="KW-0812">Transmembrane</keyword>
<keyword evidence="9" id="KW-0378">Hydrolase</keyword>
<dbReference type="GO" id="GO:0046872">
    <property type="term" value="F:metal ion binding"/>
    <property type="evidence" value="ECO:0007669"/>
    <property type="project" value="UniProtKB-KW"/>
</dbReference>
<dbReference type="PANTHER" id="PTHR10903">
    <property type="entry name" value="GTPASE, IMAP FAMILY MEMBER-RELATED"/>
    <property type="match status" value="1"/>
</dbReference>
<evidence type="ECO:0000256" key="1">
    <source>
        <dbReference type="ARBA" id="ARBA00001946"/>
    </source>
</evidence>
<keyword evidence="15" id="KW-0472">Membrane</keyword>
<evidence type="ECO:0000256" key="11">
    <source>
        <dbReference type="ARBA" id="ARBA00022842"/>
    </source>
</evidence>
<proteinExistence type="predicted"/>
<keyword evidence="7" id="KW-0479">Metal-binding</keyword>
<feature type="compositionally biased region" description="Low complexity" evidence="17">
    <location>
        <begin position="97"/>
        <end position="121"/>
    </location>
</feature>
<organism evidence="19 20">
    <name type="scientific">Linnemannia hyalina</name>
    <dbReference type="NCBI Taxonomy" id="64524"/>
    <lineage>
        <taxon>Eukaryota</taxon>
        <taxon>Fungi</taxon>
        <taxon>Fungi incertae sedis</taxon>
        <taxon>Mucoromycota</taxon>
        <taxon>Mortierellomycotina</taxon>
        <taxon>Mortierellomycetes</taxon>
        <taxon>Mortierellales</taxon>
        <taxon>Mortierellaceae</taxon>
        <taxon>Linnemannia</taxon>
    </lineage>
</organism>
<evidence type="ECO:0000256" key="15">
    <source>
        <dbReference type="ARBA" id="ARBA00023136"/>
    </source>
</evidence>
<keyword evidence="12" id="KW-0653">Protein transport</keyword>
<protein>
    <recommendedName>
        <fullName evidence="18">AIG1-type G domain-containing protein</fullName>
    </recommendedName>
</protein>
<keyword evidence="5" id="KW-0934">Plastid</keyword>
<feature type="compositionally biased region" description="Polar residues" evidence="17">
    <location>
        <begin position="1"/>
        <end position="23"/>
    </location>
</feature>
<evidence type="ECO:0000256" key="7">
    <source>
        <dbReference type="ARBA" id="ARBA00022723"/>
    </source>
</evidence>
<dbReference type="InterPro" id="IPR045058">
    <property type="entry name" value="GIMA/IAN/Toc"/>
</dbReference>
<evidence type="ECO:0000256" key="17">
    <source>
        <dbReference type="SAM" id="MobiDB-lite"/>
    </source>
</evidence>
<gene>
    <name evidence="19" type="ORF">KI688_000100</name>
</gene>
<comment type="subcellular location">
    <subcellularLocation>
        <location evidence="2">Membrane</location>
        <topology evidence="2">Single-pass membrane protein</topology>
    </subcellularLocation>
    <subcellularLocation>
        <location evidence="16">Plastid</location>
        <location evidence="16">Chloroplast outer membrane</location>
    </subcellularLocation>
</comment>
<evidence type="ECO:0000256" key="6">
    <source>
        <dbReference type="ARBA" id="ARBA00022692"/>
    </source>
</evidence>
<keyword evidence="10" id="KW-1002">Plastid outer membrane</keyword>
<evidence type="ECO:0000256" key="10">
    <source>
        <dbReference type="ARBA" id="ARBA00022805"/>
    </source>
</evidence>
<dbReference type="Pfam" id="PF04548">
    <property type="entry name" value="AIG1"/>
    <property type="match status" value="1"/>
</dbReference>
<evidence type="ECO:0000256" key="2">
    <source>
        <dbReference type="ARBA" id="ARBA00004167"/>
    </source>
</evidence>
<keyword evidence="20" id="KW-1185">Reference proteome</keyword>
<name>A0A9P7Y3L4_9FUNG</name>
<keyword evidence="8" id="KW-0547">Nucleotide-binding</keyword>
<dbReference type="GO" id="GO:0015031">
    <property type="term" value="P:protein transport"/>
    <property type="evidence" value="ECO:0007669"/>
    <property type="project" value="UniProtKB-KW"/>
</dbReference>
<evidence type="ECO:0000256" key="13">
    <source>
        <dbReference type="ARBA" id="ARBA00022989"/>
    </source>
</evidence>
<evidence type="ECO:0000256" key="4">
    <source>
        <dbReference type="ARBA" id="ARBA00022528"/>
    </source>
</evidence>
<dbReference type="AlphaFoldDB" id="A0A9P7Y3L4"/>
<dbReference type="InterPro" id="IPR027417">
    <property type="entry name" value="P-loop_NTPase"/>
</dbReference>
<dbReference type="GO" id="GO:0005525">
    <property type="term" value="F:GTP binding"/>
    <property type="evidence" value="ECO:0007669"/>
    <property type="project" value="UniProtKB-KW"/>
</dbReference>
<keyword evidence="11" id="KW-0460">Magnesium</keyword>
<evidence type="ECO:0000256" key="9">
    <source>
        <dbReference type="ARBA" id="ARBA00022801"/>
    </source>
</evidence>
<feature type="domain" description="AIG1-type G" evidence="18">
    <location>
        <begin position="131"/>
        <end position="268"/>
    </location>
</feature>
<feature type="compositionally biased region" description="Pro residues" evidence="17">
    <location>
        <begin position="70"/>
        <end position="81"/>
    </location>
</feature>
<evidence type="ECO:0000256" key="3">
    <source>
        <dbReference type="ARBA" id="ARBA00022448"/>
    </source>
</evidence>
<dbReference type="OrthoDB" id="2408444at2759"/>
<dbReference type="SUPFAM" id="SSF52540">
    <property type="entry name" value="P-loop containing nucleoside triphosphate hydrolases"/>
    <property type="match status" value="1"/>
</dbReference>
<evidence type="ECO:0000256" key="16">
    <source>
        <dbReference type="ARBA" id="ARBA00024013"/>
    </source>
</evidence>
<keyword evidence="4" id="KW-0150">Chloroplast</keyword>
<keyword evidence="3" id="KW-0813">Transport</keyword>
<feature type="compositionally biased region" description="Low complexity" evidence="17">
    <location>
        <begin position="33"/>
        <end position="42"/>
    </location>
</feature>
<evidence type="ECO:0000256" key="5">
    <source>
        <dbReference type="ARBA" id="ARBA00022640"/>
    </source>
</evidence>
<evidence type="ECO:0000256" key="12">
    <source>
        <dbReference type="ARBA" id="ARBA00022927"/>
    </source>
</evidence>
<dbReference type="InterPro" id="IPR006703">
    <property type="entry name" value="G_AIG1"/>
</dbReference>
<dbReference type="GO" id="GO:0016787">
    <property type="term" value="F:hydrolase activity"/>
    <property type="evidence" value="ECO:0007669"/>
    <property type="project" value="UniProtKB-KW"/>
</dbReference>
<evidence type="ECO:0000313" key="20">
    <source>
        <dbReference type="Proteomes" id="UP000707451"/>
    </source>
</evidence>
<evidence type="ECO:0000256" key="14">
    <source>
        <dbReference type="ARBA" id="ARBA00023134"/>
    </source>
</evidence>
<evidence type="ECO:0000256" key="8">
    <source>
        <dbReference type="ARBA" id="ARBA00022741"/>
    </source>
</evidence>
<dbReference type="EMBL" id="JAHRHY010000001">
    <property type="protein sequence ID" value="KAG9072330.1"/>
    <property type="molecule type" value="Genomic_DNA"/>
</dbReference>
<sequence length="426" mass="47896">MYQRHSQTQTQALNLHRNATTTGAPEAPRGYQHRQQQQPMEQPSIASAPLPLLQEQRRHSYQQQQTPTSTPTPQPHPPPPQKAEHYPPQQAEHDPSQTTQQHYPAQPYQHQQRQQQQEQEPASPPVAREFTIVALGKSGEGKSTLLNSILGREIFLAKASVSEVTQHVDKATNHFLNIPSNPVMHCIDTPSFNGKLHDPHRVNELGALLTKVAAGVDAFLFTVKCTRYRICGNGFADFDSTFYQTLLTYQSLLTPAFWSKLILVFTHATPELLPSTNPESRLPLMAWAREIQEKFKLPAAPKVIFAMDFARFPYPSGGAQDFWEKLMELDANTEPYCHRPFLESFGNGIAVEGYVQRIKGHLAVFEPRFFENQAEGQYQEHKQALLKKRGTEGGRVGGERGGGISSGWRFGLFRKSTQATARPGMI</sequence>
<comment type="cofactor">
    <cofactor evidence="1">
        <name>Mg(2+)</name>
        <dbReference type="ChEBI" id="CHEBI:18420"/>
    </cofactor>
</comment>
<reference evidence="19" key="1">
    <citation type="submission" date="2021-06" db="EMBL/GenBank/DDBJ databases">
        <title>Genome Sequence of Mortierella hyaline Strain SCG-10, a Cold-Adapted, Nitrate-Reducing Fungus Isolated from Soil in Minnesota, USA.</title>
        <authorList>
            <person name="Aldossari N."/>
        </authorList>
    </citation>
    <scope>NUCLEOTIDE SEQUENCE</scope>
    <source>
        <strain evidence="19">SCG-10</strain>
    </source>
</reference>
<keyword evidence="14" id="KW-0342">GTP-binding</keyword>
<evidence type="ECO:0000313" key="19">
    <source>
        <dbReference type="EMBL" id="KAG9072330.1"/>
    </source>
</evidence>
<dbReference type="Proteomes" id="UP000707451">
    <property type="component" value="Unassembled WGS sequence"/>
</dbReference>
<evidence type="ECO:0000259" key="18">
    <source>
        <dbReference type="Pfam" id="PF04548"/>
    </source>
</evidence>
<dbReference type="PANTHER" id="PTHR10903:SF135">
    <property type="entry name" value="TRANSLOCASE OF CHLOROPLAST 120, CHLOROPLASTIC-RELATED"/>
    <property type="match status" value="1"/>
</dbReference>
<dbReference type="Gene3D" id="3.40.50.300">
    <property type="entry name" value="P-loop containing nucleotide triphosphate hydrolases"/>
    <property type="match status" value="1"/>
</dbReference>
<feature type="region of interest" description="Disordered" evidence="17">
    <location>
        <begin position="1"/>
        <end position="125"/>
    </location>
</feature>
<accession>A0A9P7Y3L4</accession>
<dbReference type="GO" id="GO:0016020">
    <property type="term" value="C:membrane"/>
    <property type="evidence" value="ECO:0007669"/>
    <property type="project" value="UniProtKB-SubCell"/>
</dbReference>